<dbReference type="AlphaFoldDB" id="A0A927BVN6"/>
<dbReference type="EMBL" id="JACXIZ010000044">
    <property type="protein sequence ID" value="MBD2847692.1"/>
    <property type="molecule type" value="Genomic_DNA"/>
</dbReference>
<gene>
    <name evidence="2" type="ORF">IDH44_21075</name>
</gene>
<accession>A0A927BVN6</accession>
<reference evidence="2" key="1">
    <citation type="submission" date="2020-09" db="EMBL/GenBank/DDBJ databases">
        <title>A novel bacterium of genus Paenibacillus, isolated from South China Sea.</title>
        <authorList>
            <person name="Huang H."/>
            <person name="Mo K."/>
            <person name="Hu Y."/>
        </authorList>
    </citation>
    <scope>NUCLEOTIDE SEQUENCE</scope>
    <source>
        <strain evidence="2">IB182496</strain>
    </source>
</reference>
<sequence>MPWLTAMLLLATLLTGCTADPGPLDPDGLRPHLAVQLLLPGEFEPDAGESLRAELRFAGVPYEEAETATFVLWPEAQPDQAVTLPAQAQGEGVYTAASLLQEGLYRVQFRAETSDGDVMPMRRLAVGPAAIEALAALETSADESATEAATGGGHHHH</sequence>
<evidence type="ECO:0008006" key="4">
    <source>
        <dbReference type="Google" id="ProtNLM"/>
    </source>
</evidence>
<feature type="chain" id="PRO_5039502873" description="YtkA-like domain-containing protein" evidence="1">
    <location>
        <begin position="20"/>
        <end position="157"/>
    </location>
</feature>
<keyword evidence="1" id="KW-0732">Signal</keyword>
<evidence type="ECO:0000313" key="3">
    <source>
        <dbReference type="Proteomes" id="UP000621560"/>
    </source>
</evidence>
<feature type="signal peptide" evidence="1">
    <location>
        <begin position="1"/>
        <end position="19"/>
    </location>
</feature>
<comment type="caution">
    <text evidence="2">The sequence shown here is derived from an EMBL/GenBank/DDBJ whole genome shotgun (WGS) entry which is preliminary data.</text>
</comment>
<keyword evidence="3" id="KW-1185">Reference proteome</keyword>
<proteinExistence type="predicted"/>
<dbReference type="Proteomes" id="UP000621560">
    <property type="component" value="Unassembled WGS sequence"/>
</dbReference>
<organism evidence="2 3">
    <name type="scientific">Paenibacillus sabuli</name>
    <dbReference type="NCBI Taxonomy" id="2772509"/>
    <lineage>
        <taxon>Bacteria</taxon>
        <taxon>Bacillati</taxon>
        <taxon>Bacillota</taxon>
        <taxon>Bacilli</taxon>
        <taxon>Bacillales</taxon>
        <taxon>Paenibacillaceae</taxon>
        <taxon>Paenibacillus</taxon>
    </lineage>
</organism>
<protein>
    <recommendedName>
        <fullName evidence="4">YtkA-like domain-containing protein</fullName>
    </recommendedName>
</protein>
<dbReference type="RefSeq" id="WP_190920799.1">
    <property type="nucleotide sequence ID" value="NZ_JACXIZ010000044.1"/>
</dbReference>
<evidence type="ECO:0000313" key="2">
    <source>
        <dbReference type="EMBL" id="MBD2847692.1"/>
    </source>
</evidence>
<name>A0A927BVN6_9BACL</name>
<evidence type="ECO:0000256" key="1">
    <source>
        <dbReference type="SAM" id="SignalP"/>
    </source>
</evidence>